<evidence type="ECO:0000256" key="2">
    <source>
        <dbReference type="ARBA" id="ARBA00022679"/>
    </source>
</evidence>
<dbReference type="PANTHER" id="PTHR44942">
    <property type="entry name" value="METHYLTRANSF_11 DOMAIN-CONTAINING PROTEIN"/>
    <property type="match status" value="1"/>
</dbReference>
<organism evidence="4 5">
    <name type="scientific">Microlunatus parietis</name>
    <dbReference type="NCBI Taxonomy" id="682979"/>
    <lineage>
        <taxon>Bacteria</taxon>
        <taxon>Bacillati</taxon>
        <taxon>Actinomycetota</taxon>
        <taxon>Actinomycetes</taxon>
        <taxon>Propionibacteriales</taxon>
        <taxon>Propionibacteriaceae</taxon>
        <taxon>Microlunatus</taxon>
    </lineage>
</organism>
<dbReference type="SUPFAM" id="SSF53335">
    <property type="entry name" value="S-adenosyl-L-methionine-dependent methyltransferases"/>
    <property type="match status" value="1"/>
</dbReference>
<keyword evidence="1 4" id="KW-0489">Methyltransferase</keyword>
<dbReference type="GO" id="GO:0008168">
    <property type="term" value="F:methyltransferase activity"/>
    <property type="evidence" value="ECO:0007669"/>
    <property type="project" value="UniProtKB-KW"/>
</dbReference>
<dbReference type="Proteomes" id="UP000569914">
    <property type="component" value="Unassembled WGS sequence"/>
</dbReference>
<name>A0A7Y9I2A8_9ACTN</name>
<dbReference type="InterPro" id="IPR041698">
    <property type="entry name" value="Methyltransf_25"/>
</dbReference>
<protein>
    <submittedName>
        <fullName evidence="4">SAM-dependent methyltransferase</fullName>
    </submittedName>
</protein>
<gene>
    <name evidence="4" type="ORF">BKA15_000020</name>
</gene>
<accession>A0A7Y9I2A8</accession>
<reference evidence="4 5" key="1">
    <citation type="submission" date="2020-07" db="EMBL/GenBank/DDBJ databases">
        <title>Sequencing the genomes of 1000 actinobacteria strains.</title>
        <authorList>
            <person name="Klenk H.-P."/>
        </authorList>
    </citation>
    <scope>NUCLEOTIDE SEQUENCE [LARGE SCALE GENOMIC DNA]</scope>
    <source>
        <strain evidence="4 5">DSM 22083</strain>
    </source>
</reference>
<comment type="caution">
    <text evidence="4">The sequence shown here is derived from an EMBL/GenBank/DDBJ whole genome shotgun (WGS) entry which is preliminary data.</text>
</comment>
<dbReference type="RefSeq" id="WP_179747581.1">
    <property type="nucleotide sequence ID" value="NZ_JACCBU010000001.1"/>
</dbReference>
<keyword evidence="2 4" id="KW-0808">Transferase</keyword>
<dbReference type="EMBL" id="JACCBU010000001">
    <property type="protein sequence ID" value="NYE68691.1"/>
    <property type="molecule type" value="Genomic_DNA"/>
</dbReference>
<dbReference type="GO" id="GO:0032259">
    <property type="term" value="P:methylation"/>
    <property type="evidence" value="ECO:0007669"/>
    <property type="project" value="UniProtKB-KW"/>
</dbReference>
<dbReference type="InterPro" id="IPR029063">
    <property type="entry name" value="SAM-dependent_MTases_sf"/>
</dbReference>
<dbReference type="InterPro" id="IPR051052">
    <property type="entry name" value="Diverse_substrate_MTase"/>
</dbReference>
<evidence type="ECO:0000259" key="3">
    <source>
        <dbReference type="Pfam" id="PF13649"/>
    </source>
</evidence>
<dbReference type="Gene3D" id="3.40.50.150">
    <property type="entry name" value="Vaccinia Virus protein VP39"/>
    <property type="match status" value="1"/>
</dbReference>
<proteinExistence type="predicted"/>
<evidence type="ECO:0000256" key="1">
    <source>
        <dbReference type="ARBA" id="ARBA00022603"/>
    </source>
</evidence>
<evidence type="ECO:0000313" key="4">
    <source>
        <dbReference type="EMBL" id="NYE68691.1"/>
    </source>
</evidence>
<sequence>MDLGFGGEISDLYHRFRRGYPPELFRAIAVAFSLRDDDLVVDLGCGTGQLAAPMAQHVRAVLAVDPEPDMLARARTAATEQGITNIGWLVGRDSDLPLLRTVLGDQSVAAVTIGQALHWMDHATLFTAVGPLLRPGGGIVVVSNGIPLWLQDSDWSRALRGWLQNWFGTRPANSCGTDELTRQRYRESLIANGFDVSQVELDYTDELDFDHLIGGIYSALPVDRLPPPPERARFAASLREALDPFQPYLEYVPVRAIFGTKITADPVSVTVQPAAD</sequence>
<dbReference type="Pfam" id="PF13649">
    <property type="entry name" value="Methyltransf_25"/>
    <property type="match status" value="1"/>
</dbReference>
<keyword evidence="5" id="KW-1185">Reference proteome</keyword>
<dbReference type="PANTHER" id="PTHR44942:SF4">
    <property type="entry name" value="METHYLTRANSFERASE TYPE 11 DOMAIN-CONTAINING PROTEIN"/>
    <property type="match status" value="1"/>
</dbReference>
<feature type="domain" description="Methyltransferase" evidence="3">
    <location>
        <begin position="40"/>
        <end position="137"/>
    </location>
</feature>
<evidence type="ECO:0000313" key="5">
    <source>
        <dbReference type="Proteomes" id="UP000569914"/>
    </source>
</evidence>
<dbReference type="CDD" id="cd02440">
    <property type="entry name" value="AdoMet_MTases"/>
    <property type="match status" value="1"/>
</dbReference>
<dbReference type="AlphaFoldDB" id="A0A7Y9I2A8"/>